<feature type="domain" description="Endonuclease/exonuclease/phosphatase" evidence="8">
    <location>
        <begin position="8"/>
        <end position="248"/>
    </location>
</feature>
<dbReference type="Proteomes" id="UP000231581">
    <property type="component" value="Unassembled WGS sequence"/>
</dbReference>
<reference evidence="9 10" key="1">
    <citation type="submission" date="2017-09" db="EMBL/GenBank/DDBJ databases">
        <title>Depth-based differentiation of microbial function through sediment-hosted aquifers and enrichment of novel symbionts in the deep terrestrial subsurface.</title>
        <authorList>
            <person name="Probst A.J."/>
            <person name="Ladd B."/>
            <person name="Jarett J.K."/>
            <person name="Geller-Mcgrath D.E."/>
            <person name="Sieber C.M."/>
            <person name="Emerson J.B."/>
            <person name="Anantharaman K."/>
            <person name="Thomas B.C."/>
            <person name="Malmstrom R."/>
            <person name="Stieglmeier M."/>
            <person name="Klingl A."/>
            <person name="Woyke T."/>
            <person name="Ryan C.M."/>
            <person name="Banfield J.F."/>
        </authorList>
    </citation>
    <scope>NUCLEOTIDE SEQUENCE [LARGE SCALE GENOMIC DNA]</scope>
    <source>
        <strain evidence="9">CG22_combo_CG10-13_8_21_14_all_47_17</strain>
    </source>
</reference>
<feature type="binding site" evidence="6">
    <location>
        <position position="11"/>
    </location>
    <ligand>
        <name>Mg(2+)</name>
        <dbReference type="ChEBI" id="CHEBI:18420"/>
        <label>1</label>
    </ligand>
</feature>
<evidence type="ECO:0000313" key="9">
    <source>
        <dbReference type="EMBL" id="PIP60231.1"/>
    </source>
</evidence>
<dbReference type="GO" id="GO:0003906">
    <property type="term" value="F:DNA-(apurinic or apyrimidinic site) endonuclease activity"/>
    <property type="evidence" value="ECO:0007669"/>
    <property type="project" value="TreeGrafter"/>
</dbReference>
<dbReference type="AlphaFoldDB" id="A0A2H0BRF6"/>
<comment type="similarity">
    <text evidence="1">Belongs to the DNA repair enzymes AP/ExoA family.</text>
</comment>
<comment type="caution">
    <text evidence="9">The sequence shown here is derived from an EMBL/GenBank/DDBJ whole genome shotgun (WGS) entry which is preliminary data.</text>
</comment>
<keyword evidence="2 6" id="KW-0479">Metal-binding</keyword>
<dbReference type="GO" id="GO:0046872">
    <property type="term" value="F:metal ion binding"/>
    <property type="evidence" value="ECO:0007669"/>
    <property type="project" value="UniProtKB-KW"/>
</dbReference>
<feature type="site" description="Transition state stabilizer" evidence="7">
    <location>
        <position position="153"/>
    </location>
</feature>
<dbReference type="PANTHER" id="PTHR22748">
    <property type="entry name" value="AP ENDONUCLEASE"/>
    <property type="match status" value="1"/>
</dbReference>
<evidence type="ECO:0000256" key="7">
    <source>
        <dbReference type="PIRSR" id="PIRSR604808-3"/>
    </source>
</evidence>
<feature type="binding site" evidence="6">
    <location>
        <position position="153"/>
    </location>
    <ligand>
        <name>Mg(2+)</name>
        <dbReference type="ChEBI" id="CHEBI:18420"/>
        <label>1</label>
    </ligand>
</feature>
<dbReference type="InterPro" id="IPR036691">
    <property type="entry name" value="Endo/exonu/phosph_ase_sf"/>
</dbReference>
<dbReference type="NCBIfam" id="TIGR00195">
    <property type="entry name" value="exoDNase_III"/>
    <property type="match status" value="1"/>
</dbReference>
<dbReference type="NCBIfam" id="TIGR00633">
    <property type="entry name" value="xth"/>
    <property type="match status" value="1"/>
</dbReference>
<dbReference type="SUPFAM" id="SSF56219">
    <property type="entry name" value="DNase I-like"/>
    <property type="match status" value="1"/>
</dbReference>
<feature type="binding site" evidence="6">
    <location>
        <position position="151"/>
    </location>
    <ligand>
        <name>Mg(2+)</name>
        <dbReference type="ChEBI" id="CHEBI:18420"/>
        <label>1</label>
    </ligand>
</feature>
<feature type="binding site" evidence="6">
    <location>
        <position position="39"/>
    </location>
    <ligand>
        <name>Mg(2+)</name>
        <dbReference type="ChEBI" id="CHEBI:18420"/>
        <label>1</label>
    </ligand>
</feature>
<keyword evidence="3" id="KW-0378">Hydrolase</keyword>
<feature type="binding site" evidence="6">
    <location>
        <position position="247"/>
    </location>
    <ligand>
        <name>Mg(2+)</name>
        <dbReference type="ChEBI" id="CHEBI:18420"/>
        <label>1</label>
    </ligand>
</feature>
<dbReference type="GO" id="GO:0008311">
    <property type="term" value="F:double-stranded DNA 3'-5' DNA exonuclease activity"/>
    <property type="evidence" value="ECO:0007669"/>
    <property type="project" value="TreeGrafter"/>
</dbReference>
<evidence type="ECO:0000256" key="1">
    <source>
        <dbReference type="ARBA" id="ARBA00007092"/>
    </source>
</evidence>
<protein>
    <submittedName>
        <fullName evidence="9">Exodeoxyribonuclease III</fullName>
    </submittedName>
</protein>
<evidence type="ECO:0000256" key="4">
    <source>
        <dbReference type="ARBA" id="ARBA00022842"/>
    </source>
</evidence>
<dbReference type="InterPro" id="IPR005135">
    <property type="entry name" value="Endo/exonuclease/phosphatase"/>
</dbReference>
<comment type="cofactor">
    <cofactor evidence="6">
        <name>Mg(2+)</name>
        <dbReference type="ChEBI" id="CHEBI:18420"/>
    </cofactor>
    <cofactor evidence="6">
        <name>Mn(2+)</name>
        <dbReference type="ChEBI" id="CHEBI:29035"/>
    </cofactor>
    <text evidence="6">Probably binds two magnesium or manganese ions per subunit.</text>
</comment>
<dbReference type="Gene3D" id="3.60.10.10">
    <property type="entry name" value="Endonuclease/exonuclease/phosphatase"/>
    <property type="match status" value="1"/>
</dbReference>
<feature type="active site" evidence="5">
    <location>
        <position position="112"/>
    </location>
</feature>
<feature type="site" description="Important for catalytic activity" evidence="7">
    <location>
        <position position="222"/>
    </location>
</feature>
<evidence type="ECO:0000256" key="6">
    <source>
        <dbReference type="PIRSR" id="PIRSR604808-2"/>
    </source>
</evidence>
<dbReference type="GO" id="GO:0006284">
    <property type="term" value="P:base-excision repair"/>
    <property type="evidence" value="ECO:0007669"/>
    <property type="project" value="TreeGrafter"/>
</dbReference>
<name>A0A2H0BRF6_9BACT</name>
<feature type="binding site" evidence="6">
    <location>
        <position position="248"/>
    </location>
    <ligand>
        <name>Mg(2+)</name>
        <dbReference type="ChEBI" id="CHEBI:18420"/>
        <label>1</label>
    </ligand>
</feature>
<evidence type="ECO:0000259" key="8">
    <source>
        <dbReference type="Pfam" id="PF03372"/>
    </source>
</evidence>
<evidence type="ECO:0000256" key="3">
    <source>
        <dbReference type="ARBA" id="ARBA00022801"/>
    </source>
</evidence>
<dbReference type="Pfam" id="PF03372">
    <property type="entry name" value="Exo_endo_phos"/>
    <property type="match status" value="1"/>
</dbReference>
<feature type="active site" description="Proton acceptor" evidence="5">
    <location>
        <position position="248"/>
    </location>
</feature>
<keyword evidence="4 6" id="KW-0460">Magnesium</keyword>
<feature type="active site" description="Proton donor/acceptor" evidence="5">
    <location>
        <position position="151"/>
    </location>
</feature>
<evidence type="ECO:0000256" key="2">
    <source>
        <dbReference type="ARBA" id="ARBA00022723"/>
    </source>
</evidence>
<dbReference type="PROSITE" id="PS51435">
    <property type="entry name" value="AP_NUCLEASE_F1_4"/>
    <property type="match status" value="1"/>
</dbReference>
<organism evidence="9 10">
    <name type="scientific">Candidatus Uhrbacteria bacterium CG22_combo_CG10-13_8_21_14_all_47_17</name>
    <dbReference type="NCBI Taxonomy" id="1975041"/>
    <lineage>
        <taxon>Bacteria</taxon>
        <taxon>Candidatus Uhriibacteriota</taxon>
    </lineage>
</organism>
<sequence length="257" mass="30105">MKKHWKLASWNVNGVRAIEKKGFFDWFQDGKYDIVGLQETKAHVEQLSQELVHPEGYESYWSSAIRKGYSGTAVYTKESPIFGETSFGDPFLDGEGRIVLLEYEPFYLFNVYFPNGGSGAERLAFKLEFYDRFFSLIESYRKKKPIIFCGDVNTAHEEIDLTHPKQNEHSSGFLEIERKWIDKLVQKGYIDTFRMFEKGGEQYSWWDMKTRARDRNVGWRIDYFFISKELEKYVKNAWIETTVLGSDHAPVGLELSC</sequence>
<evidence type="ECO:0000256" key="5">
    <source>
        <dbReference type="PIRSR" id="PIRSR604808-1"/>
    </source>
</evidence>
<evidence type="ECO:0000313" key="10">
    <source>
        <dbReference type="Proteomes" id="UP000231581"/>
    </source>
</evidence>
<dbReference type="EMBL" id="PCSZ01000076">
    <property type="protein sequence ID" value="PIP60231.1"/>
    <property type="molecule type" value="Genomic_DNA"/>
</dbReference>
<dbReference type="PANTHER" id="PTHR22748:SF6">
    <property type="entry name" value="DNA-(APURINIC OR APYRIMIDINIC SITE) ENDONUCLEASE"/>
    <property type="match status" value="1"/>
</dbReference>
<gene>
    <name evidence="9" type="primary">xth</name>
    <name evidence="9" type="ORF">COX00_04195</name>
</gene>
<accession>A0A2H0BRF6</accession>
<dbReference type="GO" id="GO:0008081">
    <property type="term" value="F:phosphoric diester hydrolase activity"/>
    <property type="evidence" value="ECO:0007669"/>
    <property type="project" value="TreeGrafter"/>
</dbReference>
<proteinExistence type="inferred from homology"/>
<dbReference type="InterPro" id="IPR004808">
    <property type="entry name" value="AP_endonuc_1"/>
</dbReference>
<keyword evidence="6" id="KW-0464">Manganese</keyword>
<feature type="site" description="Interaction with DNA substrate" evidence="7">
    <location>
        <position position="248"/>
    </location>
</feature>